<keyword evidence="2" id="KW-1133">Transmembrane helix</keyword>
<organism evidence="3 4">
    <name type="scientific">Nocardioides aestuarii</name>
    <dbReference type="NCBI Taxonomy" id="252231"/>
    <lineage>
        <taxon>Bacteria</taxon>
        <taxon>Bacillati</taxon>
        <taxon>Actinomycetota</taxon>
        <taxon>Actinomycetes</taxon>
        <taxon>Propionibacteriales</taxon>
        <taxon>Nocardioidaceae</taxon>
        <taxon>Nocardioides</taxon>
    </lineage>
</organism>
<dbReference type="EMBL" id="JBHUGD010000001">
    <property type="protein sequence ID" value="MFD1945746.1"/>
    <property type="molecule type" value="Genomic_DNA"/>
</dbReference>
<feature type="transmembrane region" description="Helical" evidence="2">
    <location>
        <begin position="39"/>
        <end position="61"/>
    </location>
</feature>
<dbReference type="InterPro" id="IPR021787">
    <property type="entry name" value="DUF3352"/>
</dbReference>
<evidence type="ECO:0000256" key="2">
    <source>
        <dbReference type="SAM" id="Phobius"/>
    </source>
</evidence>
<feature type="compositionally biased region" description="Pro residues" evidence="1">
    <location>
        <begin position="1"/>
        <end position="10"/>
    </location>
</feature>
<dbReference type="Proteomes" id="UP001597351">
    <property type="component" value="Unassembled WGS sequence"/>
</dbReference>
<keyword evidence="2" id="KW-0812">Transmembrane</keyword>
<evidence type="ECO:0000313" key="3">
    <source>
        <dbReference type="EMBL" id="MFD1945746.1"/>
    </source>
</evidence>
<name>A0ABW4TL32_9ACTN</name>
<evidence type="ECO:0000313" key="4">
    <source>
        <dbReference type="Proteomes" id="UP001597351"/>
    </source>
</evidence>
<dbReference type="Pfam" id="PF11832">
    <property type="entry name" value="DUF3352"/>
    <property type="match status" value="1"/>
</dbReference>
<protein>
    <submittedName>
        <fullName evidence="3">DUF3352 domain-containing protein</fullName>
    </submittedName>
</protein>
<evidence type="ECO:0000256" key="1">
    <source>
        <dbReference type="SAM" id="MobiDB-lite"/>
    </source>
</evidence>
<accession>A0ABW4TL32</accession>
<dbReference type="InterPro" id="IPR006311">
    <property type="entry name" value="TAT_signal"/>
</dbReference>
<dbReference type="RefSeq" id="WP_343915346.1">
    <property type="nucleotide sequence ID" value="NZ_BAAAJT010000002.1"/>
</dbReference>
<sequence>MSSSTPPPSGGPEFLDQTGGEPVGPDTTRSGGGGGARRTALVAGGAVVGLGLVGGAAWAAMSFFATGSQPAEALPAGTLGYASVDLDPSGSQKIEALEMIKKFPSLDKELGGINADDDLLAKVFAEADCEGLSYDDDVKPWLGYRFAVAAVDLGDDAPTPVGVLQVSDAGAAEDGLAQLAACHGEGDAMGWVVEGDWAVVAETDDLAQQVVDATGDGTLADDEDFQRWTGEVGDPGVMTMYAAPEAAQALAELSDEFSPGTMLGMPMDPMGAEGMESSPEMTQALENFQGMAATVRFSDGALEIEGAAATGSEQTAALSTDRGDDVLATLPEDTAAALGFGLGEGWLTTIVDQAVASSGGEMSAEDLEAQLQAMAGLSFDDVETAFGESAVLAVGSDIDPEAIFSSADGSSIPVGAKIQGDAAAIEDVFGKISQSMGPEAGTFLGTDADGDYVAVGPSPDFRSSLLGDGNLGDSAVYQNVIREGDDASAVFFVNFDANDWLAGLLEGQQEAQDDVAPLEGLGMTSWVDDGTSHGVLRLTTD</sequence>
<gene>
    <name evidence="3" type="ORF">ACFSDE_03000</name>
</gene>
<comment type="caution">
    <text evidence="3">The sequence shown here is derived from an EMBL/GenBank/DDBJ whole genome shotgun (WGS) entry which is preliminary data.</text>
</comment>
<reference evidence="4" key="1">
    <citation type="journal article" date="2019" name="Int. J. Syst. Evol. Microbiol.">
        <title>The Global Catalogue of Microorganisms (GCM) 10K type strain sequencing project: providing services to taxonomists for standard genome sequencing and annotation.</title>
        <authorList>
            <consortium name="The Broad Institute Genomics Platform"/>
            <consortium name="The Broad Institute Genome Sequencing Center for Infectious Disease"/>
            <person name="Wu L."/>
            <person name="Ma J."/>
        </authorList>
    </citation>
    <scope>NUCLEOTIDE SEQUENCE [LARGE SCALE GENOMIC DNA]</scope>
    <source>
        <strain evidence="4">CGMCC 1.12477</strain>
    </source>
</reference>
<keyword evidence="2" id="KW-0472">Membrane</keyword>
<feature type="region of interest" description="Disordered" evidence="1">
    <location>
        <begin position="1"/>
        <end position="36"/>
    </location>
</feature>
<proteinExistence type="predicted"/>
<dbReference type="PROSITE" id="PS51318">
    <property type="entry name" value="TAT"/>
    <property type="match status" value="1"/>
</dbReference>
<keyword evidence="4" id="KW-1185">Reference proteome</keyword>